<sequence length="137" mass="14463">MSYGVAAALQAAVYQRLSADTALNDLVAGAIYDALPQGSMPPVYVTLGPEDAQVQSDVTGQGAWHRFTVSVVTEVSGFHAAKEVAGAISDALVGAPLVLSRGRLSSLNFYRARAQREGTGALRRIDLIFRARVDDTA</sequence>
<dbReference type="Pfam" id="PF11367">
    <property type="entry name" value="Tail_completion_gp17"/>
    <property type="match status" value="1"/>
</dbReference>
<dbReference type="EMBL" id="CP146606">
    <property type="protein sequence ID" value="WYK18335.1"/>
    <property type="molecule type" value="Genomic_DNA"/>
</dbReference>
<dbReference type="Proteomes" id="UP001281305">
    <property type="component" value="Chromosome"/>
</dbReference>
<dbReference type="Gene3D" id="3.30.2000.30">
    <property type="match status" value="1"/>
</dbReference>
<protein>
    <submittedName>
        <fullName evidence="1">DUF3168 domain-containing protein</fullName>
    </submittedName>
</protein>
<dbReference type="InterPro" id="IPR021508">
    <property type="entry name" value="Gp17-like"/>
</dbReference>
<keyword evidence="2" id="KW-1185">Reference proteome</keyword>
<organism evidence="1 2">
    <name type="scientific">Roseovarius rhodophyticola</name>
    <dbReference type="NCBI Taxonomy" id="3080827"/>
    <lineage>
        <taxon>Bacteria</taxon>
        <taxon>Pseudomonadati</taxon>
        <taxon>Pseudomonadota</taxon>
        <taxon>Alphaproteobacteria</taxon>
        <taxon>Rhodobacterales</taxon>
        <taxon>Roseobacteraceae</taxon>
        <taxon>Roseovarius</taxon>
    </lineage>
</organism>
<evidence type="ECO:0000313" key="1">
    <source>
        <dbReference type="EMBL" id="WYK18335.1"/>
    </source>
</evidence>
<accession>A0ABZ2TF24</accession>
<dbReference type="RefSeq" id="WP_317055020.1">
    <property type="nucleotide sequence ID" value="NZ_CP146606.1"/>
</dbReference>
<name>A0ABZ2TF24_9RHOB</name>
<evidence type="ECO:0000313" key="2">
    <source>
        <dbReference type="Proteomes" id="UP001281305"/>
    </source>
</evidence>
<proteinExistence type="predicted"/>
<dbReference type="InterPro" id="IPR053745">
    <property type="entry name" value="Viral_Tail_Comp_sf"/>
</dbReference>
<reference evidence="1 2" key="1">
    <citation type="submission" date="2024-02" db="EMBL/GenBank/DDBJ databases">
        <title>Roseovarius strain W115 nov., isolated from a marine algae.</title>
        <authorList>
            <person name="Lee M.W."/>
            <person name="Lee J.K."/>
            <person name="Kim J.M."/>
            <person name="Choi D.G."/>
            <person name="Baek J.H."/>
            <person name="Bayburt H."/>
            <person name="Jung J.J."/>
            <person name="Han D.M."/>
            <person name="Jeon C.O."/>
        </authorList>
    </citation>
    <scope>NUCLEOTIDE SEQUENCE [LARGE SCALE GENOMIC DNA]</scope>
    <source>
        <strain evidence="1 2">W115</strain>
    </source>
</reference>
<gene>
    <name evidence="1" type="ORF">RZS32_000155</name>
</gene>